<dbReference type="RefSeq" id="WP_090704318.1">
    <property type="nucleotide sequence ID" value="NZ_FNHH01000011.1"/>
</dbReference>
<keyword evidence="8 9" id="KW-0289">Folate biosynthesis</keyword>
<dbReference type="PANTHER" id="PTHR20941:SF1">
    <property type="entry name" value="FOLIC ACID SYNTHESIS PROTEIN FOL1"/>
    <property type="match status" value="1"/>
</dbReference>
<name>A0A1G9SY82_9SPHI</name>
<dbReference type="GO" id="GO:0046656">
    <property type="term" value="P:folic acid biosynthetic process"/>
    <property type="evidence" value="ECO:0007669"/>
    <property type="project" value="UniProtKB-KW"/>
</dbReference>
<keyword evidence="5 9" id="KW-0808">Transferase</keyword>
<keyword evidence="6 9" id="KW-0479">Metal-binding</keyword>
<comment type="function">
    <text evidence="9">Catalyzes the condensation of para-aminobenzoate (pABA) with 6-hydroxymethyl-7,8-dihydropterin diphosphate (DHPt-PP) to form 7,8-dihydropteroate (H2Pte), the immediate precursor of folate derivatives.</text>
</comment>
<dbReference type="EMBL" id="FNHH01000011">
    <property type="protein sequence ID" value="SDM40372.1"/>
    <property type="molecule type" value="Genomic_DNA"/>
</dbReference>
<evidence type="ECO:0000256" key="1">
    <source>
        <dbReference type="ARBA" id="ARBA00000012"/>
    </source>
</evidence>
<dbReference type="InterPro" id="IPR000489">
    <property type="entry name" value="Pterin-binding_dom"/>
</dbReference>
<keyword evidence="12" id="KW-1185">Reference proteome</keyword>
<reference evidence="12" key="1">
    <citation type="submission" date="2016-10" db="EMBL/GenBank/DDBJ databases">
        <authorList>
            <person name="Varghese N."/>
            <person name="Submissions S."/>
        </authorList>
    </citation>
    <scope>NUCLEOTIDE SEQUENCE [LARGE SCALE GENOMIC DNA]</scope>
    <source>
        <strain evidence="12">DSM 24536</strain>
    </source>
</reference>
<dbReference type="GO" id="GO:0046872">
    <property type="term" value="F:metal ion binding"/>
    <property type="evidence" value="ECO:0007669"/>
    <property type="project" value="UniProtKB-KW"/>
</dbReference>
<evidence type="ECO:0000256" key="5">
    <source>
        <dbReference type="ARBA" id="ARBA00022679"/>
    </source>
</evidence>
<comment type="catalytic activity">
    <reaction evidence="1">
        <text>(7,8-dihydropterin-6-yl)methyl diphosphate + 4-aminobenzoate = 7,8-dihydropteroate + diphosphate</text>
        <dbReference type="Rhea" id="RHEA:19949"/>
        <dbReference type="ChEBI" id="CHEBI:17836"/>
        <dbReference type="ChEBI" id="CHEBI:17839"/>
        <dbReference type="ChEBI" id="CHEBI:33019"/>
        <dbReference type="ChEBI" id="CHEBI:72950"/>
        <dbReference type="EC" id="2.5.1.15"/>
    </reaction>
</comment>
<evidence type="ECO:0000256" key="7">
    <source>
        <dbReference type="ARBA" id="ARBA00022842"/>
    </source>
</evidence>
<sequence length="290" mass="31866">MADKNTVFQQKLTLNVRGTLLDLSKPKIMGILNLTPDSFYDGGRNNSLENALRKTEQLVSEGADLIDLGAYSSRPGAEHISEEVEFERMIPVIRAIAKEFPKALLSVDTFRSGIARAAIGEGADMINDISAGAMDDAMFRTIAELKVPYILMHMRGTPQTMASETNYTDLIVELAQYFAEKIHKLKELGVKDLIIDPGFGFAKTLEQNYELLGKLEHLKITGHPVLAALSRKSMVYKLLETDAEHALNGTTVANTIALMNGANILRVHDVLAAKEAVKIVEQVASSIKRI</sequence>
<organism evidence="11 12">
    <name type="scientific">Daejeonella rubra</name>
    <dbReference type="NCBI Taxonomy" id="990371"/>
    <lineage>
        <taxon>Bacteria</taxon>
        <taxon>Pseudomonadati</taxon>
        <taxon>Bacteroidota</taxon>
        <taxon>Sphingobacteriia</taxon>
        <taxon>Sphingobacteriales</taxon>
        <taxon>Sphingobacteriaceae</taxon>
        <taxon>Daejeonella</taxon>
    </lineage>
</organism>
<dbReference type="AlphaFoldDB" id="A0A1G9SY82"/>
<proteinExistence type="inferred from homology"/>
<dbReference type="GO" id="GO:0046654">
    <property type="term" value="P:tetrahydrofolate biosynthetic process"/>
    <property type="evidence" value="ECO:0007669"/>
    <property type="project" value="UniProtKB-UniPathway"/>
</dbReference>
<evidence type="ECO:0000259" key="10">
    <source>
        <dbReference type="PROSITE" id="PS50972"/>
    </source>
</evidence>
<comment type="cofactor">
    <cofactor evidence="2 9">
        <name>Mg(2+)</name>
        <dbReference type="ChEBI" id="CHEBI:18420"/>
    </cofactor>
</comment>
<dbReference type="UniPathway" id="UPA00077">
    <property type="reaction ID" value="UER00156"/>
</dbReference>
<feature type="domain" description="Pterin-binding" evidence="10">
    <location>
        <begin position="26"/>
        <end position="278"/>
    </location>
</feature>
<evidence type="ECO:0000313" key="11">
    <source>
        <dbReference type="EMBL" id="SDM40372.1"/>
    </source>
</evidence>
<gene>
    <name evidence="11" type="ORF">SAMN05421813_11173</name>
</gene>
<evidence type="ECO:0000256" key="8">
    <source>
        <dbReference type="ARBA" id="ARBA00022909"/>
    </source>
</evidence>
<dbReference type="GO" id="GO:0004156">
    <property type="term" value="F:dihydropteroate synthase activity"/>
    <property type="evidence" value="ECO:0007669"/>
    <property type="project" value="UniProtKB-EC"/>
</dbReference>
<protein>
    <recommendedName>
        <fullName evidence="4 9">Dihydropteroate synthase</fullName>
        <shortName evidence="9">DHPS</shortName>
        <ecNumber evidence="4 9">2.5.1.15</ecNumber>
    </recommendedName>
    <alternativeName>
        <fullName evidence="9">Dihydropteroate pyrophosphorylase</fullName>
    </alternativeName>
</protein>
<evidence type="ECO:0000256" key="6">
    <source>
        <dbReference type="ARBA" id="ARBA00022723"/>
    </source>
</evidence>
<dbReference type="PROSITE" id="PS50972">
    <property type="entry name" value="PTERIN_BINDING"/>
    <property type="match status" value="1"/>
</dbReference>
<comment type="similarity">
    <text evidence="9">Belongs to the DHPS family.</text>
</comment>
<dbReference type="GO" id="GO:0005829">
    <property type="term" value="C:cytosol"/>
    <property type="evidence" value="ECO:0007669"/>
    <property type="project" value="TreeGrafter"/>
</dbReference>
<dbReference type="CDD" id="cd00739">
    <property type="entry name" value="DHPS"/>
    <property type="match status" value="1"/>
</dbReference>
<dbReference type="Proteomes" id="UP000199226">
    <property type="component" value="Unassembled WGS sequence"/>
</dbReference>
<dbReference type="PROSITE" id="PS00792">
    <property type="entry name" value="DHPS_1"/>
    <property type="match status" value="1"/>
</dbReference>
<dbReference type="InterPro" id="IPR011005">
    <property type="entry name" value="Dihydropteroate_synth-like_sf"/>
</dbReference>
<evidence type="ECO:0000313" key="12">
    <source>
        <dbReference type="Proteomes" id="UP000199226"/>
    </source>
</evidence>
<accession>A0A1G9SY82</accession>
<dbReference type="Gene3D" id="3.20.20.20">
    <property type="entry name" value="Dihydropteroate synthase-like"/>
    <property type="match status" value="1"/>
</dbReference>
<evidence type="ECO:0000256" key="9">
    <source>
        <dbReference type="RuleBase" id="RU361205"/>
    </source>
</evidence>
<dbReference type="OrthoDB" id="9811744at2"/>
<dbReference type="PROSITE" id="PS00793">
    <property type="entry name" value="DHPS_2"/>
    <property type="match status" value="1"/>
</dbReference>
<evidence type="ECO:0000256" key="3">
    <source>
        <dbReference type="ARBA" id="ARBA00004763"/>
    </source>
</evidence>
<dbReference type="InterPro" id="IPR045031">
    <property type="entry name" value="DHP_synth-like"/>
</dbReference>
<dbReference type="InterPro" id="IPR006390">
    <property type="entry name" value="DHP_synth_dom"/>
</dbReference>
<evidence type="ECO:0000256" key="4">
    <source>
        <dbReference type="ARBA" id="ARBA00012458"/>
    </source>
</evidence>
<keyword evidence="7 9" id="KW-0460">Magnesium</keyword>
<dbReference type="NCBIfam" id="TIGR01496">
    <property type="entry name" value="DHPS"/>
    <property type="match status" value="1"/>
</dbReference>
<dbReference type="Pfam" id="PF00809">
    <property type="entry name" value="Pterin_bind"/>
    <property type="match status" value="1"/>
</dbReference>
<dbReference type="STRING" id="990371.SAMN05421813_11173"/>
<evidence type="ECO:0000256" key="2">
    <source>
        <dbReference type="ARBA" id="ARBA00001946"/>
    </source>
</evidence>
<dbReference type="SUPFAM" id="SSF51717">
    <property type="entry name" value="Dihydropteroate synthetase-like"/>
    <property type="match status" value="1"/>
</dbReference>
<dbReference type="PANTHER" id="PTHR20941">
    <property type="entry name" value="FOLATE SYNTHESIS PROTEINS"/>
    <property type="match status" value="1"/>
</dbReference>
<comment type="pathway">
    <text evidence="3 9">Cofactor biosynthesis; tetrahydrofolate biosynthesis; 7,8-dihydrofolate from 2-amino-4-hydroxy-6-hydroxymethyl-7,8-dihydropteridine diphosphate and 4-aminobenzoate: step 1/2.</text>
</comment>
<dbReference type="EC" id="2.5.1.15" evidence="4 9"/>